<dbReference type="EMBL" id="MPDH01000014">
    <property type="protein sequence ID" value="PNP90600.1"/>
    <property type="molecule type" value="Genomic_DNA"/>
</dbReference>
<evidence type="ECO:0008006" key="3">
    <source>
        <dbReference type="Google" id="ProtNLM"/>
    </source>
</evidence>
<gene>
    <name evidence="1" type="ORF">BMT55_11495</name>
</gene>
<reference evidence="1 2" key="1">
    <citation type="submission" date="2016-11" db="EMBL/GenBank/DDBJ databases">
        <title>Whole Genome Sequence of Listeria newyorkensis.</title>
        <authorList>
            <person name="Frink S."/>
            <person name="Morales C."/>
            <person name="Kiang D."/>
        </authorList>
    </citation>
    <scope>NUCLEOTIDE SEQUENCE [LARGE SCALE GENOMIC DNA]</scope>
    <source>
        <strain evidence="1 2">F1604011-044</strain>
    </source>
</reference>
<sequence>MDFLAVHSLLLREPNLLLPLLDLSNINRRDSELYQNKILDNHQHLVLSDSGKLIHIVKGKLLQQINNAGQKKQTVNAIWMENDFIFHNVFHNDEYEYVALGSVELAVYDAKTVLQELSQQPFFPDLLIDILKRQEFHFYRYAHMLTQSTQERVIDMIKLLSKKGDTGYHIPKMVNYLLLSKCCQISPHTAKKVVSELELDGKIIVDRGQSILVYDSDDSGL</sequence>
<evidence type="ECO:0000313" key="2">
    <source>
        <dbReference type="Proteomes" id="UP000236500"/>
    </source>
</evidence>
<protein>
    <recommendedName>
        <fullName evidence="3">Crp/Fnr family transcriptional regulator</fullName>
    </recommendedName>
</protein>
<comment type="caution">
    <text evidence="1">The sequence shown here is derived from an EMBL/GenBank/DDBJ whole genome shotgun (WGS) entry which is preliminary data.</text>
</comment>
<name>A0ABX4XLG1_9LIST</name>
<dbReference type="Gene3D" id="2.60.120.10">
    <property type="entry name" value="Jelly Rolls"/>
    <property type="match status" value="1"/>
</dbReference>
<dbReference type="RefSeq" id="WP_036094837.1">
    <property type="nucleotide sequence ID" value="NZ_BJEY01000009.1"/>
</dbReference>
<dbReference type="Proteomes" id="UP000236500">
    <property type="component" value="Unassembled WGS sequence"/>
</dbReference>
<organism evidence="1 2">
    <name type="scientific">Listeria newyorkensis</name>
    <dbReference type="NCBI Taxonomy" id="1497681"/>
    <lineage>
        <taxon>Bacteria</taxon>
        <taxon>Bacillati</taxon>
        <taxon>Bacillota</taxon>
        <taxon>Bacilli</taxon>
        <taxon>Bacillales</taxon>
        <taxon>Listeriaceae</taxon>
        <taxon>Listeria</taxon>
    </lineage>
</organism>
<proteinExistence type="predicted"/>
<accession>A0ABX4XLG1</accession>
<keyword evidence="2" id="KW-1185">Reference proteome</keyword>
<dbReference type="InterPro" id="IPR014710">
    <property type="entry name" value="RmlC-like_jellyroll"/>
</dbReference>
<evidence type="ECO:0000313" key="1">
    <source>
        <dbReference type="EMBL" id="PNP90600.1"/>
    </source>
</evidence>